<accession>A0AA39C500</accession>
<evidence type="ECO:0000256" key="1">
    <source>
        <dbReference type="SAM" id="MobiDB-lite"/>
    </source>
</evidence>
<protein>
    <submittedName>
        <fullName evidence="2">Uncharacterized protein</fullName>
    </submittedName>
</protein>
<evidence type="ECO:0000313" key="2">
    <source>
        <dbReference type="EMBL" id="KAK0158021.1"/>
    </source>
</evidence>
<feature type="compositionally biased region" description="Polar residues" evidence="1">
    <location>
        <begin position="20"/>
        <end position="30"/>
    </location>
</feature>
<dbReference type="Proteomes" id="UP001168990">
    <property type="component" value="Unassembled WGS sequence"/>
</dbReference>
<evidence type="ECO:0000313" key="3">
    <source>
        <dbReference type="Proteomes" id="UP001168990"/>
    </source>
</evidence>
<name>A0AA39C500_9HYME</name>
<dbReference type="EMBL" id="JAQQBS010001425">
    <property type="protein sequence ID" value="KAK0158021.1"/>
    <property type="molecule type" value="Genomic_DNA"/>
</dbReference>
<feature type="compositionally biased region" description="Polar residues" evidence="1">
    <location>
        <begin position="49"/>
        <end position="61"/>
    </location>
</feature>
<reference evidence="2" key="2">
    <citation type="submission" date="2023-03" db="EMBL/GenBank/DDBJ databases">
        <authorList>
            <person name="Inwood S.N."/>
            <person name="Skelly J.G."/>
            <person name="Guhlin J."/>
            <person name="Harrop T.W.R."/>
            <person name="Goldson S.G."/>
            <person name="Dearden P.K."/>
        </authorList>
    </citation>
    <scope>NUCLEOTIDE SEQUENCE</scope>
    <source>
        <strain evidence="2">Irish</strain>
        <tissue evidence="2">Whole body</tissue>
    </source>
</reference>
<dbReference type="AlphaFoldDB" id="A0AA39C500"/>
<reference evidence="2" key="1">
    <citation type="journal article" date="2023" name="bioRxiv">
        <title>Scaffold-level genome assemblies of two parasitoid biocontrol wasps reveal the parthenogenesis mechanism and an associated novel virus.</title>
        <authorList>
            <person name="Inwood S."/>
            <person name="Skelly J."/>
            <person name="Guhlin J."/>
            <person name="Harrop T."/>
            <person name="Goldson S."/>
            <person name="Dearden P."/>
        </authorList>
    </citation>
    <scope>NUCLEOTIDE SEQUENCE</scope>
    <source>
        <strain evidence="2">Irish</strain>
        <tissue evidence="2">Whole body</tissue>
    </source>
</reference>
<keyword evidence="3" id="KW-1185">Reference proteome</keyword>
<comment type="caution">
    <text evidence="2">The sequence shown here is derived from an EMBL/GenBank/DDBJ whole genome shotgun (WGS) entry which is preliminary data.</text>
</comment>
<proteinExistence type="predicted"/>
<sequence>MILILSNLDKRESRRAQKHIATSSFRTNRNAPYPTSPKPVSKSVGASIDSPTNIASPTLSRRCNRAKLSEQLYSSKEHFQSIAQKQADAEMMHAESAKVQAEASTTNALAVTEIAQAVKKMADAANLQAVNDSERIRVFEKLITVLENLLPTYLQD</sequence>
<feature type="region of interest" description="Disordered" evidence="1">
    <location>
        <begin position="13"/>
        <end position="61"/>
    </location>
</feature>
<gene>
    <name evidence="2" type="ORF">PV328_011688</name>
</gene>
<organism evidence="2 3">
    <name type="scientific">Microctonus aethiopoides</name>
    <dbReference type="NCBI Taxonomy" id="144406"/>
    <lineage>
        <taxon>Eukaryota</taxon>
        <taxon>Metazoa</taxon>
        <taxon>Ecdysozoa</taxon>
        <taxon>Arthropoda</taxon>
        <taxon>Hexapoda</taxon>
        <taxon>Insecta</taxon>
        <taxon>Pterygota</taxon>
        <taxon>Neoptera</taxon>
        <taxon>Endopterygota</taxon>
        <taxon>Hymenoptera</taxon>
        <taxon>Apocrita</taxon>
        <taxon>Ichneumonoidea</taxon>
        <taxon>Braconidae</taxon>
        <taxon>Euphorinae</taxon>
        <taxon>Microctonus</taxon>
    </lineage>
</organism>